<dbReference type="Proteomes" id="UP000799772">
    <property type="component" value="Unassembled WGS sequence"/>
</dbReference>
<keyword evidence="2" id="KW-0472">Membrane</keyword>
<feature type="transmembrane region" description="Helical" evidence="2">
    <location>
        <begin position="515"/>
        <end position="532"/>
    </location>
</feature>
<keyword evidence="2" id="KW-1133">Transmembrane helix</keyword>
<evidence type="ECO:0000256" key="2">
    <source>
        <dbReference type="SAM" id="Phobius"/>
    </source>
</evidence>
<keyword evidence="4" id="KW-1185">Reference proteome</keyword>
<organism evidence="3 4">
    <name type="scientific">Rhizodiscina lignyota</name>
    <dbReference type="NCBI Taxonomy" id="1504668"/>
    <lineage>
        <taxon>Eukaryota</taxon>
        <taxon>Fungi</taxon>
        <taxon>Dikarya</taxon>
        <taxon>Ascomycota</taxon>
        <taxon>Pezizomycotina</taxon>
        <taxon>Dothideomycetes</taxon>
        <taxon>Pleosporomycetidae</taxon>
        <taxon>Aulographales</taxon>
        <taxon>Rhizodiscinaceae</taxon>
        <taxon>Rhizodiscina</taxon>
    </lineage>
</organism>
<feature type="compositionally biased region" description="Low complexity" evidence="1">
    <location>
        <begin position="272"/>
        <end position="287"/>
    </location>
</feature>
<proteinExistence type="predicted"/>
<dbReference type="OrthoDB" id="9992527at2759"/>
<protein>
    <recommendedName>
        <fullName evidence="5">Transmembrane protein</fullName>
    </recommendedName>
</protein>
<dbReference type="EMBL" id="ML978143">
    <property type="protein sequence ID" value="KAF2092665.1"/>
    <property type="molecule type" value="Genomic_DNA"/>
</dbReference>
<feature type="region of interest" description="Disordered" evidence="1">
    <location>
        <begin position="272"/>
        <end position="293"/>
    </location>
</feature>
<accession>A0A9P4M0U0</accession>
<keyword evidence="2" id="KW-0812">Transmembrane</keyword>
<feature type="transmembrane region" description="Helical" evidence="2">
    <location>
        <begin position="481"/>
        <end position="503"/>
    </location>
</feature>
<reference evidence="3" key="1">
    <citation type="journal article" date="2020" name="Stud. Mycol.">
        <title>101 Dothideomycetes genomes: a test case for predicting lifestyles and emergence of pathogens.</title>
        <authorList>
            <person name="Haridas S."/>
            <person name="Albert R."/>
            <person name="Binder M."/>
            <person name="Bloem J."/>
            <person name="Labutti K."/>
            <person name="Salamov A."/>
            <person name="Andreopoulos B."/>
            <person name="Baker S."/>
            <person name="Barry K."/>
            <person name="Bills G."/>
            <person name="Bluhm B."/>
            <person name="Cannon C."/>
            <person name="Castanera R."/>
            <person name="Culley D."/>
            <person name="Daum C."/>
            <person name="Ezra D."/>
            <person name="Gonzalez J."/>
            <person name="Henrissat B."/>
            <person name="Kuo A."/>
            <person name="Liang C."/>
            <person name="Lipzen A."/>
            <person name="Lutzoni F."/>
            <person name="Magnuson J."/>
            <person name="Mondo S."/>
            <person name="Nolan M."/>
            <person name="Ohm R."/>
            <person name="Pangilinan J."/>
            <person name="Park H.-J."/>
            <person name="Ramirez L."/>
            <person name="Alfaro M."/>
            <person name="Sun H."/>
            <person name="Tritt A."/>
            <person name="Yoshinaga Y."/>
            <person name="Zwiers L.-H."/>
            <person name="Turgeon B."/>
            <person name="Goodwin S."/>
            <person name="Spatafora J."/>
            <person name="Crous P."/>
            <person name="Grigoriev I."/>
        </authorList>
    </citation>
    <scope>NUCLEOTIDE SEQUENCE</scope>
    <source>
        <strain evidence="3">CBS 133067</strain>
    </source>
</reference>
<gene>
    <name evidence="3" type="ORF">NA57DRAFT_62191</name>
</gene>
<dbReference type="AlphaFoldDB" id="A0A9P4M0U0"/>
<evidence type="ECO:0008006" key="5">
    <source>
        <dbReference type="Google" id="ProtNLM"/>
    </source>
</evidence>
<evidence type="ECO:0000256" key="1">
    <source>
        <dbReference type="SAM" id="MobiDB-lite"/>
    </source>
</evidence>
<comment type="caution">
    <text evidence="3">The sequence shown here is derived from an EMBL/GenBank/DDBJ whole genome shotgun (WGS) entry which is preliminary data.</text>
</comment>
<evidence type="ECO:0000313" key="3">
    <source>
        <dbReference type="EMBL" id="KAF2092665.1"/>
    </source>
</evidence>
<evidence type="ECO:0000313" key="4">
    <source>
        <dbReference type="Proteomes" id="UP000799772"/>
    </source>
</evidence>
<sequence>MPQVVVPFALSFRSYLISILVIAAVMNLAFIAADPERRSWVWKRGCSWGKLMFGWICEQSPVSRASLSAWPSVRFAGTYRRLCQRRQRILAQINALQSTEISRGFSQYVSERFMSFRKVSGRSNMSSSPVNRDWRPKNVLSSFSEKRATEHVARLCVVDRFKENAETLLTSKIDWWPFRQGNRSCHATHMRLIWKWYGEFLSCDVPIEDALEYKRHCVRISTPSEDPLCSASSRLGRRSFFNFFPNQSFHPEASTSPEHSSSSVAPFALPDSTTSSSALSSTPASDTQMQPSGNLQIPNKAIYWCVDKPWSELSEISMSPIELKKTPTDAHLFRRLHKVYNTTRGRFGQLLSWKSCQGIEFIELCVNGHSNLRIVGVELGVLDERDHEHTYFVSKLGLGLPARNHDYEYKIARTSNGSPTSERVHMEIARRQIVHGMRYPDRIYDQETIGLIPKRSHHTAFLLGDDGWGIRAIQGWSLSKILTWLSVSAVTGIVFVALWLVFVSKTDLQDAFVPFLSPLSAMMILIAIPQFLRTG</sequence>
<feature type="transmembrane region" description="Helical" evidence="2">
    <location>
        <begin position="12"/>
        <end position="33"/>
    </location>
</feature>
<name>A0A9P4M0U0_9PEZI</name>